<dbReference type="PIRSF" id="PIRSF000521">
    <property type="entry name" value="Transaminase_4ab_Lys_Orn"/>
    <property type="match status" value="1"/>
</dbReference>
<keyword evidence="5" id="KW-1185">Reference proteome</keyword>
<dbReference type="InterPro" id="IPR015422">
    <property type="entry name" value="PyrdxlP-dep_Trfase_small"/>
</dbReference>
<evidence type="ECO:0000256" key="2">
    <source>
        <dbReference type="ARBA" id="ARBA00022898"/>
    </source>
</evidence>
<keyword evidence="2 3" id="KW-0663">Pyridoxal phosphate</keyword>
<keyword evidence="4" id="KW-0032">Aminotransferase</keyword>
<evidence type="ECO:0000256" key="3">
    <source>
        <dbReference type="RuleBase" id="RU003560"/>
    </source>
</evidence>
<dbReference type="InterPro" id="IPR005814">
    <property type="entry name" value="Aminotrans_3"/>
</dbReference>
<dbReference type="SUPFAM" id="SSF53383">
    <property type="entry name" value="PLP-dependent transferases"/>
    <property type="match status" value="1"/>
</dbReference>
<evidence type="ECO:0000313" key="5">
    <source>
        <dbReference type="Proteomes" id="UP000308744"/>
    </source>
</evidence>
<dbReference type="InterPro" id="IPR050103">
    <property type="entry name" value="Class-III_PLP-dep_AT"/>
</dbReference>
<dbReference type="Pfam" id="PF00202">
    <property type="entry name" value="Aminotran_3"/>
    <property type="match status" value="1"/>
</dbReference>
<dbReference type="RefSeq" id="WP_107896498.1">
    <property type="nucleotide sequence ID" value="NZ_PYWM01000021.1"/>
</dbReference>
<evidence type="ECO:0000256" key="1">
    <source>
        <dbReference type="ARBA" id="ARBA00001933"/>
    </source>
</evidence>
<comment type="caution">
    <text evidence="4">The sequence shown here is derived from an EMBL/GenBank/DDBJ whole genome shotgun (WGS) entry which is preliminary data.</text>
</comment>
<dbReference type="GO" id="GO:0008483">
    <property type="term" value="F:transaminase activity"/>
    <property type="evidence" value="ECO:0007669"/>
    <property type="project" value="UniProtKB-KW"/>
</dbReference>
<dbReference type="EMBL" id="SZPU01000085">
    <property type="protein sequence ID" value="TKI60060.1"/>
    <property type="molecule type" value="Genomic_DNA"/>
</dbReference>
<dbReference type="AlphaFoldDB" id="A0A4U2YGV2"/>
<dbReference type="CDD" id="cd00610">
    <property type="entry name" value="OAT_like"/>
    <property type="match status" value="1"/>
</dbReference>
<dbReference type="Gene3D" id="3.40.640.10">
    <property type="entry name" value="Type I PLP-dependent aspartate aminotransferase-like (Major domain)"/>
    <property type="match status" value="1"/>
</dbReference>
<dbReference type="PROSITE" id="PS00600">
    <property type="entry name" value="AA_TRANSFER_CLASS_3"/>
    <property type="match status" value="1"/>
</dbReference>
<comment type="similarity">
    <text evidence="3">Belongs to the class-III pyridoxal-phosphate-dependent aminotransferase family.</text>
</comment>
<keyword evidence="4" id="KW-0808">Transferase</keyword>
<evidence type="ECO:0000313" key="4">
    <source>
        <dbReference type="EMBL" id="TKI60060.1"/>
    </source>
</evidence>
<dbReference type="Gene3D" id="3.90.1150.10">
    <property type="entry name" value="Aspartate Aminotransferase, domain 1"/>
    <property type="match status" value="1"/>
</dbReference>
<organism evidence="4 5">
    <name type="scientific">Lysinibacillus mangiferihumi</name>
    <dbReference type="NCBI Taxonomy" id="1130819"/>
    <lineage>
        <taxon>Bacteria</taxon>
        <taxon>Bacillati</taxon>
        <taxon>Bacillota</taxon>
        <taxon>Bacilli</taxon>
        <taxon>Bacillales</taxon>
        <taxon>Bacillaceae</taxon>
        <taxon>Lysinibacillus</taxon>
    </lineage>
</organism>
<protein>
    <submittedName>
        <fullName evidence="4">Aspartate aminotransferase family protein</fullName>
    </submittedName>
</protein>
<sequence length="441" mass="48674">MTKKKIIDIVSNLESPSTSEIISNDTKLDWEKGLNFCVWTEEGTEYIDLTAGSGVHNVGYNNSKVNEEIIKQLQSLSHTGWQFPTRSRATLLEKLCNILPFKNPKFIFTVTGSEAVEAALKLSRLVKGKSAVLSFQGGFHGKTGGSLAVTANPKLRDKVTNYAADIIRLPFPEDDALRRHGYNVPSVDEYLKWIKRFILHPDFPLDQVAGIIVEPIQGSSGMTAAPPNFLKALRKLTSDEDMLLIMDEIYTGFGRTGKMFGFQHDDIIPDIVIMGKSLGGGLPISVVAAPSDLMNKMPAYKQTSTFSGHPVACAAGSKVLEIIVDDNLSQNALERGEQFRERLEEINTLLLKESKIHFVVTGKGLMLGLHIEADTSADSERIARVLNDCLKEQFVICLLGGTFNNVIKITPPLTLTPDDVDMICDRFILAVKKMLYLESIS</sequence>
<accession>A0A4U2YGV2</accession>
<dbReference type="FunFam" id="3.40.640.10:FF:000004">
    <property type="entry name" value="Acetylornithine aminotransferase"/>
    <property type="match status" value="1"/>
</dbReference>
<dbReference type="GO" id="GO:0042802">
    <property type="term" value="F:identical protein binding"/>
    <property type="evidence" value="ECO:0007669"/>
    <property type="project" value="TreeGrafter"/>
</dbReference>
<proteinExistence type="inferred from homology"/>
<dbReference type="GO" id="GO:0030170">
    <property type="term" value="F:pyridoxal phosphate binding"/>
    <property type="evidence" value="ECO:0007669"/>
    <property type="project" value="InterPro"/>
</dbReference>
<dbReference type="InterPro" id="IPR049704">
    <property type="entry name" value="Aminotrans_3_PPA_site"/>
</dbReference>
<dbReference type="Proteomes" id="UP000308744">
    <property type="component" value="Unassembled WGS sequence"/>
</dbReference>
<dbReference type="InterPro" id="IPR015421">
    <property type="entry name" value="PyrdxlP-dep_Trfase_major"/>
</dbReference>
<comment type="cofactor">
    <cofactor evidence="1">
        <name>pyridoxal 5'-phosphate</name>
        <dbReference type="ChEBI" id="CHEBI:597326"/>
    </cofactor>
</comment>
<reference evidence="4 5" key="1">
    <citation type="submission" date="2019-04" db="EMBL/GenBank/DDBJ databases">
        <title>Lysinibacillus genome sequencing.</title>
        <authorList>
            <person name="Dunlap C."/>
        </authorList>
    </citation>
    <scope>NUCLEOTIDE SEQUENCE [LARGE SCALE GENOMIC DNA]</scope>
    <source>
        <strain evidence="4 5">CCTCC AB 2010389</strain>
    </source>
</reference>
<dbReference type="InterPro" id="IPR015424">
    <property type="entry name" value="PyrdxlP-dep_Trfase"/>
</dbReference>
<dbReference type="PANTHER" id="PTHR11986">
    <property type="entry name" value="AMINOTRANSFERASE CLASS III"/>
    <property type="match status" value="1"/>
</dbReference>
<gene>
    <name evidence="4" type="ORF">FC756_19755</name>
</gene>
<name>A0A4U2YGV2_9BACI</name>